<evidence type="ECO:0000313" key="2">
    <source>
        <dbReference type="EMBL" id="SVD61592.1"/>
    </source>
</evidence>
<keyword evidence="1" id="KW-0812">Transmembrane</keyword>
<keyword evidence="1" id="KW-0472">Membrane</keyword>
<organism evidence="2">
    <name type="scientific">marine metagenome</name>
    <dbReference type="NCBI Taxonomy" id="408172"/>
    <lineage>
        <taxon>unclassified sequences</taxon>
        <taxon>metagenomes</taxon>
        <taxon>ecological metagenomes</taxon>
    </lineage>
</organism>
<feature type="non-terminal residue" evidence="2">
    <location>
        <position position="1"/>
    </location>
</feature>
<gene>
    <name evidence="2" type="ORF">METZ01_LOCUS414446</name>
</gene>
<evidence type="ECO:0000256" key="1">
    <source>
        <dbReference type="SAM" id="Phobius"/>
    </source>
</evidence>
<dbReference type="EMBL" id="UINC01162052">
    <property type="protein sequence ID" value="SVD61592.1"/>
    <property type="molecule type" value="Genomic_DNA"/>
</dbReference>
<sequence length="187" mass="21716">MPASQDFIKTGQPIGLILKFVLGLCLISFAYPQAGTGKGSFAETGIFLKNFHFDWESHPTETSTSFSVDLKKFSFGFKDFSMEYIDEKDKQFIQFDLKGPELLVDDFELNVDMIAPDWISIQQTIRIEKWQAVPLTAIQILSESVDRFLLENERYPKSYNELAVKRYVDYENAYFDDPNWNYEVNMP</sequence>
<dbReference type="AlphaFoldDB" id="A0A382WRZ6"/>
<feature type="transmembrane region" description="Helical" evidence="1">
    <location>
        <begin position="12"/>
        <end position="31"/>
    </location>
</feature>
<proteinExistence type="predicted"/>
<feature type="non-terminal residue" evidence="2">
    <location>
        <position position="187"/>
    </location>
</feature>
<name>A0A382WRZ6_9ZZZZ</name>
<reference evidence="2" key="1">
    <citation type="submission" date="2018-05" db="EMBL/GenBank/DDBJ databases">
        <authorList>
            <person name="Lanie J.A."/>
            <person name="Ng W.-L."/>
            <person name="Kazmierczak K.M."/>
            <person name="Andrzejewski T.M."/>
            <person name="Davidsen T.M."/>
            <person name="Wayne K.J."/>
            <person name="Tettelin H."/>
            <person name="Glass J.I."/>
            <person name="Rusch D."/>
            <person name="Podicherti R."/>
            <person name="Tsui H.-C.T."/>
            <person name="Winkler M.E."/>
        </authorList>
    </citation>
    <scope>NUCLEOTIDE SEQUENCE</scope>
</reference>
<protein>
    <submittedName>
        <fullName evidence="2">Uncharacterized protein</fullName>
    </submittedName>
</protein>
<accession>A0A382WRZ6</accession>
<keyword evidence="1" id="KW-1133">Transmembrane helix</keyword>